<dbReference type="AlphaFoldDB" id="A0A1F7Y314"/>
<proteinExistence type="predicted"/>
<dbReference type="Pfam" id="PF00303">
    <property type="entry name" value="Thymidylat_synt"/>
    <property type="match status" value="1"/>
</dbReference>
<dbReference type="Gene3D" id="3.30.572.10">
    <property type="entry name" value="Thymidylate synthase/dCMP hydroxymethylase domain"/>
    <property type="match status" value="1"/>
</dbReference>
<accession>A0A1F7Y314</accession>
<organism evidence="3 4">
    <name type="scientific">Candidatus Woesebacteria bacterium RIFCSPHIGHO2_01_FULL_38_9</name>
    <dbReference type="NCBI Taxonomy" id="1802492"/>
    <lineage>
        <taxon>Bacteria</taxon>
        <taxon>Candidatus Woeseibacteriota</taxon>
    </lineage>
</organism>
<protein>
    <recommendedName>
        <fullName evidence="2">Thymidylate synthase/dCMP hydroxymethylase domain-containing protein</fullName>
    </recommendedName>
</protein>
<reference evidence="3 4" key="1">
    <citation type="journal article" date="2016" name="Nat. Commun.">
        <title>Thousands of microbial genomes shed light on interconnected biogeochemical processes in an aquifer system.</title>
        <authorList>
            <person name="Anantharaman K."/>
            <person name="Brown C.T."/>
            <person name="Hug L.A."/>
            <person name="Sharon I."/>
            <person name="Castelle C.J."/>
            <person name="Probst A.J."/>
            <person name="Thomas B.C."/>
            <person name="Singh A."/>
            <person name="Wilkins M.J."/>
            <person name="Karaoz U."/>
            <person name="Brodie E.L."/>
            <person name="Williams K.H."/>
            <person name="Hubbard S.S."/>
            <person name="Banfield J.F."/>
        </authorList>
    </citation>
    <scope>NUCLEOTIDE SEQUENCE [LARGE SCALE GENOMIC DNA]</scope>
</reference>
<keyword evidence="1" id="KW-0808">Transferase</keyword>
<dbReference type="GO" id="GO:0016740">
    <property type="term" value="F:transferase activity"/>
    <property type="evidence" value="ECO:0007669"/>
    <property type="project" value="UniProtKB-KW"/>
</dbReference>
<evidence type="ECO:0000259" key="2">
    <source>
        <dbReference type="Pfam" id="PF00303"/>
    </source>
</evidence>
<dbReference type="SUPFAM" id="SSF55831">
    <property type="entry name" value="Thymidylate synthase/dCMP hydroxymethylase"/>
    <property type="match status" value="1"/>
</dbReference>
<evidence type="ECO:0000313" key="4">
    <source>
        <dbReference type="Proteomes" id="UP000178419"/>
    </source>
</evidence>
<evidence type="ECO:0000256" key="1">
    <source>
        <dbReference type="ARBA" id="ARBA00022679"/>
    </source>
</evidence>
<dbReference type="Proteomes" id="UP000178419">
    <property type="component" value="Unassembled WGS sequence"/>
</dbReference>
<dbReference type="EMBL" id="MGGE01000013">
    <property type="protein sequence ID" value="OGM21570.1"/>
    <property type="molecule type" value="Genomic_DNA"/>
</dbReference>
<sequence length="216" mass="26039">MSIMIITLEDTIKNAVKETFIKLYKNRFVPTDPELWKEESATIVVTNTKKEEIDIKILEKKLSTKYNFQKHFPFIDKKIVQVELDYWATEFINAPRLDQVREYLKNNLQSKRAIINLWNDEFRDLNLSCPCATYLYFRKKGKFLEMHSHMRANNTSFLLFMDMYLLSGIHKYLAESLNLVRGSYIHFVDSLHFYRKELKSVRKQYTFMNYSNEWKK</sequence>
<dbReference type="InterPro" id="IPR023451">
    <property type="entry name" value="Thymidate_synth/dCMP_Mease_dom"/>
</dbReference>
<feature type="domain" description="Thymidylate synthase/dCMP hydroxymethylase" evidence="2">
    <location>
        <begin position="96"/>
        <end position="205"/>
    </location>
</feature>
<evidence type="ECO:0000313" key="3">
    <source>
        <dbReference type="EMBL" id="OGM21570.1"/>
    </source>
</evidence>
<dbReference type="InterPro" id="IPR036926">
    <property type="entry name" value="Thymidate_synth/dCMP_Mease_sf"/>
</dbReference>
<gene>
    <name evidence="3" type="ORF">A2714_05040</name>
</gene>
<name>A0A1F7Y314_9BACT</name>
<comment type="caution">
    <text evidence="3">The sequence shown here is derived from an EMBL/GenBank/DDBJ whole genome shotgun (WGS) entry which is preliminary data.</text>
</comment>